<accession>A0A2J6RWZ8</accession>
<keyword evidence="8" id="KW-1185">Reference proteome</keyword>
<dbReference type="Pfam" id="PF01284">
    <property type="entry name" value="MARVEL"/>
    <property type="match status" value="1"/>
</dbReference>
<keyword evidence="2 5" id="KW-0812">Transmembrane</keyword>
<dbReference type="PANTHER" id="PTHR42083:SF1">
    <property type="entry name" value="MARVEL DOMAIN-CONTAINING PROTEIN"/>
    <property type="match status" value="1"/>
</dbReference>
<evidence type="ECO:0000256" key="5">
    <source>
        <dbReference type="SAM" id="Phobius"/>
    </source>
</evidence>
<dbReference type="AlphaFoldDB" id="A0A2J6RWZ8"/>
<organism evidence="7 8">
    <name type="scientific">Hyaloscypha variabilis (strain UAMH 11265 / GT02V1 / F)</name>
    <name type="common">Meliniomyces variabilis</name>
    <dbReference type="NCBI Taxonomy" id="1149755"/>
    <lineage>
        <taxon>Eukaryota</taxon>
        <taxon>Fungi</taxon>
        <taxon>Dikarya</taxon>
        <taxon>Ascomycota</taxon>
        <taxon>Pezizomycotina</taxon>
        <taxon>Leotiomycetes</taxon>
        <taxon>Helotiales</taxon>
        <taxon>Hyaloscyphaceae</taxon>
        <taxon>Hyaloscypha</taxon>
        <taxon>Hyaloscypha variabilis</taxon>
    </lineage>
</organism>
<feature type="non-terminal residue" evidence="7">
    <location>
        <position position="1"/>
    </location>
</feature>
<reference evidence="7 8" key="1">
    <citation type="submission" date="2016-04" db="EMBL/GenBank/DDBJ databases">
        <title>A degradative enzymes factory behind the ericoid mycorrhizal symbiosis.</title>
        <authorList>
            <consortium name="DOE Joint Genome Institute"/>
            <person name="Martino E."/>
            <person name="Morin E."/>
            <person name="Grelet G."/>
            <person name="Kuo A."/>
            <person name="Kohler A."/>
            <person name="Daghino S."/>
            <person name="Barry K."/>
            <person name="Choi C."/>
            <person name="Cichocki N."/>
            <person name="Clum A."/>
            <person name="Copeland A."/>
            <person name="Hainaut M."/>
            <person name="Haridas S."/>
            <person name="Labutti K."/>
            <person name="Lindquist E."/>
            <person name="Lipzen A."/>
            <person name="Khouja H.-R."/>
            <person name="Murat C."/>
            <person name="Ohm R."/>
            <person name="Olson A."/>
            <person name="Spatafora J."/>
            <person name="Veneault-Fourrey C."/>
            <person name="Henrissat B."/>
            <person name="Grigoriev I."/>
            <person name="Martin F."/>
            <person name="Perotto S."/>
        </authorList>
    </citation>
    <scope>NUCLEOTIDE SEQUENCE [LARGE SCALE GENOMIC DNA]</scope>
    <source>
        <strain evidence="7 8">F</strain>
    </source>
</reference>
<evidence type="ECO:0000259" key="6">
    <source>
        <dbReference type="Pfam" id="PF01284"/>
    </source>
</evidence>
<evidence type="ECO:0000256" key="1">
    <source>
        <dbReference type="ARBA" id="ARBA00004141"/>
    </source>
</evidence>
<feature type="transmembrane region" description="Helical" evidence="5">
    <location>
        <begin position="33"/>
        <end position="56"/>
    </location>
</feature>
<dbReference type="EMBL" id="KZ613942">
    <property type="protein sequence ID" value="PMD43022.1"/>
    <property type="molecule type" value="Genomic_DNA"/>
</dbReference>
<dbReference type="OrthoDB" id="5363290at2759"/>
<proteinExistence type="predicted"/>
<evidence type="ECO:0000313" key="7">
    <source>
        <dbReference type="EMBL" id="PMD43022.1"/>
    </source>
</evidence>
<evidence type="ECO:0000256" key="3">
    <source>
        <dbReference type="ARBA" id="ARBA00022989"/>
    </source>
</evidence>
<keyword evidence="4 5" id="KW-0472">Membrane</keyword>
<name>A0A2J6RWZ8_HYAVF</name>
<dbReference type="GO" id="GO:0016020">
    <property type="term" value="C:membrane"/>
    <property type="evidence" value="ECO:0007669"/>
    <property type="project" value="UniProtKB-SubCell"/>
</dbReference>
<dbReference type="InterPro" id="IPR008253">
    <property type="entry name" value="Marvel"/>
</dbReference>
<dbReference type="Proteomes" id="UP000235786">
    <property type="component" value="Unassembled WGS sequence"/>
</dbReference>
<dbReference type="PANTHER" id="PTHR42083">
    <property type="entry name" value="MARVEL DOMAIN-CONTAINING PROTEIN"/>
    <property type="match status" value="1"/>
</dbReference>
<sequence length="140" mass="15624">LRALQFIFAIIVAGLYGVDLHNATSSHAQAPTPWVYAEVVACFSILTCAVHTFSMVKHAAWGIWDFVLFILWVALFGVFGSIYIGGRNTNFENATSSLSRMKAAVWIDLVNMILWLASIVQGIAWCCVKGRKTRRTDERL</sequence>
<feature type="non-terminal residue" evidence="7">
    <location>
        <position position="140"/>
    </location>
</feature>
<keyword evidence="3 5" id="KW-1133">Transmembrane helix</keyword>
<comment type="subcellular location">
    <subcellularLocation>
        <location evidence="1">Membrane</location>
        <topology evidence="1">Multi-pass membrane protein</topology>
    </subcellularLocation>
</comment>
<evidence type="ECO:0000256" key="4">
    <source>
        <dbReference type="ARBA" id="ARBA00023136"/>
    </source>
</evidence>
<feature type="transmembrane region" description="Helical" evidence="5">
    <location>
        <begin position="104"/>
        <end position="128"/>
    </location>
</feature>
<evidence type="ECO:0000313" key="8">
    <source>
        <dbReference type="Proteomes" id="UP000235786"/>
    </source>
</evidence>
<evidence type="ECO:0000256" key="2">
    <source>
        <dbReference type="ARBA" id="ARBA00022692"/>
    </source>
</evidence>
<protein>
    <recommendedName>
        <fullName evidence="6">MARVEL domain-containing protein</fullName>
    </recommendedName>
</protein>
<gene>
    <name evidence="7" type="ORF">L207DRAFT_380487</name>
</gene>
<feature type="domain" description="MARVEL" evidence="6">
    <location>
        <begin position="1"/>
        <end position="120"/>
    </location>
</feature>
<feature type="transmembrane region" description="Helical" evidence="5">
    <location>
        <begin position="63"/>
        <end position="84"/>
    </location>
</feature>